<dbReference type="InterPro" id="IPR036909">
    <property type="entry name" value="Cyt_c-like_dom_sf"/>
</dbReference>
<dbReference type="PANTHER" id="PTHR37823">
    <property type="entry name" value="CYTOCHROME C-553-LIKE"/>
    <property type="match status" value="1"/>
</dbReference>
<evidence type="ECO:0000256" key="2">
    <source>
        <dbReference type="ARBA" id="ARBA00022617"/>
    </source>
</evidence>
<feature type="domain" description="Cytochrome c" evidence="7">
    <location>
        <begin position="174"/>
        <end position="299"/>
    </location>
</feature>
<organism evidence="8 9">
    <name type="scientific">Tectimicrobiota bacterium</name>
    <dbReference type="NCBI Taxonomy" id="2528274"/>
    <lineage>
        <taxon>Bacteria</taxon>
        <taxon>Pseudomonadati</taxon>
        <taxon>Nitrospinota/Tectimicrobiota group</taxon>
        <taxon>Candidatus Tectimicrobiota</taxon>
    </lineage>
</organism>
<evidence type="ECO:0000256" key="1">
    <source>
        <dbReference type="ARBA" id="ARBA00022448"/>
    </source>
</evidence>
<keyword evidence="5 6" id="KW-0408">Iron</keyword>
<dbReference type="GO" id="GO:0009055">
    <property type="term" value="F:electron transfer activity"/>
    <property type="evidence" value="ECO:0007669"/>
    <property type="project" value="InterPro"/>
</dbReference>
<evidence type="ECO:0000313" key="8">
    <source>
        <dbReference type="EMBL" id="MBI3013960.1"/>
    </source>
</evidence>
<dbReference type="PROSITE" id="PS51007">
    <property type="entry name" value="CYTC"/>
    <property type="match status" value="2"/>
</dbReference>
<protein>
    <submittedName>
        <fullName evidence="8">C-type cytochrome</fullName>
    </submittedName>
</protein>
<keyword evidence="3 6" id="KW-0479">Metal-binding</keyword>
<evidence type="ECO:0000256" key="5">
    <source>
        <dbReference type="ARBA" id="ARBA00023004"/>
    </source>
</evidence>
<keyword evidence="4" id="KW-0249">Electron transport</keyword>
<evidence type="ECO:0000313" key="9">
    <source>
        <dbReference type="Proteomes" id="UP000741360"/>
    </source>
</evidence>
<dbReference type="InterPro" id="IPR009056">
    <property type="entry name" value="Cyt_c-like_dom"/>
</dbReference>
<dbReference type="PANTHER" id="PTHR37823:SF1">
    <property type="entry name" value="CYTOCHROME C-553-LIKE"/>
    <property type="match status" value="1"/>
</dbReference>
<dbReference type="Gene3D" id="1.10.760.10">
    <property type="entry name" value="Cytochrome c-like domain"/>
    <property type="match status" value="2"/>
</dbReference>
<dbReference type="GO" id="GO:0046872">
    <property type="term" value="F:metal ion binding"/>
    <property type="evidence" value="ECO:0007669"/>
    <property type="project" value="UniProtKB-KW"/>
</dbReference>
<dbReference type="Gene3D" id="1.10.1130.10">
    <property type="entry name" value="Flavocytochrome C3, Chain A"/>
    <property type="match status" value="1"/>
</dbReference>
<dbReference type="SUPFAM" id="SSF48695">
    <property type="entry name" value="Multiheme cytochromes"/>
    <property type="match status" value="1"/>
</dbReference>
<dbReference type="SUPFAM" id="SSF46626">
    <property type="entry name" value="Cytochrome c"/>
    <property type="match status" value="2"/>
</dbReference>
<name>A0A932LZT3_UNCTE</name>
<proteinExistence type="predicted"/>
<dbReference type="AlphaFoldDB" id="A0A932LZT3"/>
<keyword evidence="2 6" id="KW-0349">Heme</keyword>
<evidence type="ECO:0000256" key="3">
    <source>
        <dbReference type="ARBA" id="ARBA00022723"/>
    </source>
</evidence>
<keyword evidence="1" id="KW-0813">Transport</keyword>
<dbReference type="InterPro" id="IPR051811">
    <property type="entry name" value="Cytochrome_c550/c551-like"/>
</dbReference>
<evidence type="ECO:0000256" key="4">
    <source>
        <dbReference type="ARBA" id="ARBA00022982"/>
    </source>
</evidence>
<reference evidence="8" key="1">
    <citation type="submission" date="2020-07" db="EMBL/GenBank/DDBJ databases">
        <title>Huge and variable diversity of episymbiotic CPR bacteria and DPANN archaea in groundwater ecosystems.</title>
        <authorList>
            <person name="He C.Y."/>
            <person name="Keren R."/>
            <person name="Whittaker M."/>
            <person name="Farag I.F."/>
            <person name="Doudna J."/>
            <person name="Cate J.H.D."/>
            <person name="Banfield J.F."/>
        </authorList>
    </citation>
    <scope>NUCLEOTIDE SEQUENCE</scope>
    <source>
        <strain evidence="8">NC_groundwater_717_Ag_S-0.2um_59_8</strain>
    </source>
</reference>
<comment type="caution">
    <text evidence="8">The sequence shown here is derived from an EMBL/GenBank/DDBJ whole genome shotgun (WGS) entry which is preliminary data.</text>
</comment>
<feature type="domain" description="Cytochrome c" evidence="7">
    <location>
        <begin position="312"/>
        <end position="403"/>
    </location>
</feature>
<gene>
    <name evidence="8" type="ORF">HYY65_02585</name>
</gene>
<accession>A0A932LZT3</accession>
<evidence type="ECO:0000259" key="7">
    <source>
        <dbReference type="PROSITE" id="PS51007"/>
    </source>
</evidence>
<dbReference type="GO" id="GO:0020037">
    <property type="term" value="F:heme binding"/>
    <property type="evidence" value="ECO:0007669"/>
    <property type="project" value="InterPro"/>
</dbReference>
<dbReference type="Pfam" id="PF00034">
    <property type="entry name" value="Cytochrom_C"/>
    <property type="match status" value="2"/>
</dbReference>
<dbReference type="EMBL" id="JACPSX010000043">
    <property type="protein sequence ID" value="MBI3013960.1"/>
    <property type="molecule type" value="Genomic_DNA"/>
</dbReference>
<dbReference type="Proteomes" id="UP000741360">
    <property type="component" value="Unassembled WGS sequence"/>
</dbReference>
<sequence length="403" mass="45044">MKPLDRFANRDFVWLFAISILFFALVAAAVGREYSTDWREIQTKYRKMLAAKKGETAVKNFQIDAKQLWIPRLGRVDRCVACHLSYEETASVPSDLPEPFKPHPALAYLEPHRFPNFGCTTCHGGQGFATRTRDAHGTVEHWEDPLITRELAQRYGLTRRELMEAKCNSCHRQDPETRGMDLINMAKRQISQRGCTGCHAMDGKGGNAGPDLTYAGDKNPELLDFSNVEGEKTALNWHVQHFKDPQKVVPGSIMPNLGIPDREAKALALLMMSWRKENFSPEYVSRPRPAAAKVIPAAAQAPFPPLNPQASEAAKRGRETFQNKGCRTCHSVGGGRIIGPDLLGVSRKRSKEWLRAWLGDPAAFIRSHPELKSWPDEFGGVVMPNQNLSSEEISALVEFLGTL</sequence>
<dbReference type="InterPro" id="IPR036280">
    <property type="entry name" value="Multihaem_cyt_sf"/>
</dbReference>
<evidence type="ECO:0000256" key="6">
    <source>
        <dbReference type="PROSITE-ProRule" id="PRU00433"/>
    </source>
</evidence>